<comment type="cofactor">
    <cofactor evidence="1">
        <name>L-ascorbate</name>
        <dbReference type="ChEBI" id="CHEBI:38290"/>
    </cofactor>
</comment>
<name>A0AA35XE35_GEOBA</name>
<dbReference type="PROSITE" id="PS51471">
    <property type="entry name" value="FE2OG_OXY"/>
    <property type="match status" value="1"/>
</dbReference>
<evidence type="ECO:0000256" key="2">
    <source>
        <dbReference type="ARBA" id="ARBA00022723"/>
    </source>
</evidence>
<keyword evidence="5" id="KW-0560">Oxidoreductase</keyword>
<accession>A0AA35XE35</accession>
<dbReference type="InterPro" id="IPR006620">
    <property type="entry name" value="Pro_4_hyd_alph"/>
</dbReference>
<evidence type="ECO:0000313" key="9">
    <source>
        <dbReference type="Proteomes" id="UP001174909"/>
    </source>
</evidence>
<evidence type="ECO:0000256" key="4">
    <source>
        <dbReference type="ARBA" id="ARBA00022964"/>
    </source>
</evidence>
<dbReference type="GO" id="GO:0031418">
    <property type="term" value="F:L-ascorbic acid binding"/>
    <property type="evidence" value="ECO:0007669"/>
    <property type="project" value="UniProtKB-KW"/>
</dbReference>
<proteinExistence type="predicted"/>
<reference evidence="8" key="1">
    <citation type="submission" date="2023-03" db="EMBL/GenBank/DDBJ databases">
        <authorList>
            <person name="Steffen K."/>
            <person name="Cardenas P."/>
        </authorList>
    </citation>
    <scope>NUCLEOTIDE SEQUENCE</scope>
</reference>
<dbReference type="Gene3D" id="2.60.120.620">
    <property type="entry name" value="q2cbj1_9rhob like domain"/>
    <property type="match status" value="1"/>
</dbReference>
<keyword evidence="6" id="KW-0408">Iron</keyword>
<evidence type="ECO:0000256" key="1">
    <source>
        <dbReference type="ARBA" id="ARBA00001961"/>
    </source>
</evidence>
<evidence type="ECO:0000256" key="3">
    <source>
        <dbReference type="ARBA" id="ARBA00022896"/>
    </source>
</evidence>
<comment type="caution">
    <text evidence="8">The sequence shown here is derived from an EMBL/GenBank/DDBJ whole genome shotgun (WGS) entry which is preliminary data.</text>
</comment>
<sequence>MASISSYLESLRDYLPQEVRSLSTEKQIEWLSELLSHRHRHQREEEQQQKAYEEARRIIAEEYRPLHHHLYRLDGWKVTDGFSEAVRNKDIIKMRAILNEERSGVYTCDILSKETCRELVEEVHHFEKWCKDHQLRVNRPNSMNKYGAILDDFGLQPVLDEFMKAYIQPFSTFLYPVLGQDLDSHHGFVVEYELGKDTNLGFHVDDSEVTLNVCLGDVFTGGHLFFKGVRCDKHVHTAPAAGECFDLEHKVGMGVFHVGRHRHGANDLTSGHRINLIMWCRSSHQRQARSCGNCSCHSPCPEWCGLYSGPQHSQ</sequence>
<dbReference type="SMART" id="SM00702">
    <property type="entry name" value="P4Hc"/>
    <property type="match status" value="1"/>
</dbReference>
<evidence type="ECO:0000313" key="8">
    <source>
        <dbReference type="EMBL" id="CAI8055418.1"/>
    </source>
</evidence>
<protein>
    <submittedName>
        <fullName evidence="8">2-oxoglutarate and iron-dependent oxygenase domain-containing protein CP2</fullName>
    </submittedName>
</protein>
<dbReference type="InterPro" id="IPR005123">
    <property type="entry name" value="Oxoglu/Fe-dep_dioxygenase_dom"/>
</dbReference>
<feature type="domain" description="Fe2OG dioxygenase" evidence="7">
    <location>
        <begin position="183"/>
        <end position="282"/>
    </location>
</feature>
<evidence type="ECO:0000259" key="7">
    <source>
        <dbReference type="PROSITE" id="PS51471"/>
    </source>
</evidence>
<dbReference type="PANTHER" id="PTHR24014:SF4">
    <property type="entry name" value="2-OXOGLUTARATE AND IRON-DEPENDENT OXYGENASE DOMAIN-CONTAINING PROTEIN 2"/>
    <property type="match status" value="1"/>
</dbReference>
<keyword evidence="3" id="KW-0847">Vitamin C</keyword>
<dbReference type="Proteomes" id="UP001174909">
    <property type="component" value="Unassembled WGS sequence"/>
</dbReference>
<dbReference type="GO" id="GO:0051213">
    <property type="term" value="F:dioxygenase activity"/>
    <property type="evidence" value="ECO:0007669"/>
    <property type="project" value="UniProtKB-KW"/>
</dbReference>
<keyword evidence="4" id="KW-0223">Dioxygenase</keyword>
<evidence type="ECO:0000256" key="6">
    <source>
        <dbReference type="ARBA" id="ARBA00023004"/>
    </source>
</evidence>
<dbReference type="PANTHER" id="PTHR24014">
    <property type="entry name" value="2-OXOGLUTARATE AND IRON-DEPENDENT OXYGENASE DOMAIN-CONTAINING PROTEIN 2"/>
    <property type="match status" value="1"/>
</dbReference>
<dbReference type="GO" id="GO:0016705">
    <property type="term" value="F:oxidoreductase activity, acting on paired donors, with incorporation or reduction of molecular oxygen"/>
    <property type="evidence" value="ECO:0007669"/>
    <property type="project" value="InterPro"/>
</dbReference>
<dbReference type="GO" id="GO:0005506">
    <property type="term" value="F:iron ion binding"/>
    <property type="evidence" value="ECO:0007669"/>
    <property type="project" value="InterPro"/>
</dbReference>
<dbReference type="AlphaFoldDB" id="A0AA35XE35"/>
<dbReference type="SUPFAM" id="SSF51197">
    <property type="entry name" value="Clavaminate synthase-like"/>
    <property type="match status" value="1"/>
</dbReference>
<keyword evidence="9" id="KW-1185">Reference proteome</keyword>
<dbReference type="Pfam" id="PF25238">
    <property type="entry name" value="OGFOD2-like"/>
    <property type="match status" value="1"/>
</dbReference>
<evidence type="ECO:0000256" key="5">
    <source>
        <dbReference type="ARBA" id="ARBA00023002"/>
    </source>
</evidence>
<dbReference type="EMBL" id="CASHTH010004279">
    <property type="protein sequence ID" value="CAI8055418.1"/>
    <property type="molecule type" value="Genomic_DNA"/>
</dbReference>
<organism evidence="8 9">
    <name type="scientific">Geodia barretti</name>
    <name type="common">Barrett's horny sponge</name>
    <dbReference type="NCBI Taxonomy" id="519541"/>
    <lineage>
        <taxon>Eukaryota</taxon>
        <taxon>Metazoa</taxon>
        <taxon>Porifera</taxon>
        <taxon>Demospongiae</taxon>
        <taxon>Heteroscleromorpha</taxon>
        <taxon>Tetractinellida</taxon>
        <taxon>Astrophorina</taxon>
        <taxon>Geodiidae</taxon>
        <taxon>Geodia</taxon>
    </lineage>
</organism>
<gene>
    <name evidence="8" type="ORF">GBAR_LOCUS30267</name>
</gene>
<keyword evidence="2" id="KW-0479">Metal-binding</keyword>